<gene>
    <name evidence="2" type="ORF">ZYGM_001256</name>
</gene>
<evidence type="ECO:0000256" key="1">
    <source>
        <dbReference type="SAM" id="MobiDB-lite"/>
    </source>
</evidence>
<evidence type="ECO:0000313" key="2">
    <source>
        <dbReference type="EMBL" id="GCE99664.1"/>
    </source>
</evidence>
<dbReference type="OrthoDB" id="10511621at2759"/>
<accession>A0A4C2E5W5</accession>
<proteinExistence type="predicted"/>
<protein>
    <submittedName>
        <fullName evidence="2">Uncharacterized protein</fullName>
    </submittedName>
</protein>
<name>A0A4C2E5W5_9SACH</name>
<comment type="caution">
    <text evidence="2">The sequence shown here is derived from an EMBL/GenBank/DDBJ whole genome shotgun (WGS) entry which is preliminary data.</text>
</comment>
<keyword evidence="3" id="KW-1185">Reference proteome</keyword>
<dbReference type="EMBL" id="BIMX01000012">
    <property type="protein sequence ID" value="GCE99664.1"/>
    <property type="molecule type" value="Genomic_DNA"/>
</dbReference>
<organism evidence="2 3">
    <name type="scientific">Zygosaccharomyces mellis</name>
    <dbReference type="NCBI Taxonomy" id="42258"/>
    <lineage>
        <taxon>Eukaryota</taxon>
        <taxon>Fungi</taxon>
        <taxon>Dikarya</taxon>
        <taxon>Ascomycota</taxon>
        <taxon>Saccharomycotina</taxon>
        <taxon>Saccharomycetes</taxon>
        <taxon>Saccharomycetales</taxon>
        <taxon>Saccharomycetaceae</taxon>
        <taxon>Zygosaccharomyces</taxon>
    </lineage>
</organism>
<dbReference type="AlphaFoldDB" id="A0A4C2E5W5"/>
<feature type="region of interest" description="Disordered" evidence="1">
    <location>
        <begin position="40"/>
        <end position="166"/>
    </location>
</feature>
<reference evidence="2 3" key="1">
    <citation type="submission" date="2019-01" db="EMBL/GenBank/DDBJ databases">
        <title>Draft Genome Sequencing of Zygosaccharomyces mellis Ca-7.</title>
        <authorList>
            <person name="Shiwa Y."/>
            <person name="Kanesaki Y."/>
            <person name="Ishige T."/>
            <person name="Mura K."/>
            <person name="Hori T."/>
            <person name="Tamura T."/>
        </authorList>
    </citation>
    <scope>NUCLEOTIDE SEQUENCE [LARGE SCALE GENOMIC DNA]</scope>
    <source>
        <strain evidence="2 3">Ca-7</strain>
    </source>
</reference>
<sequence>MQGVPFKELKNIQKGKSLKHYIFKLRSALKNNKLTCRSKKELGLKSDKKKTRNNNFNYPEKRSLTSTNNPTNTTLTRKRTQSVKTQDSIRCKKVNRNQRNPISTQEEGKRHNSQCCQKPLAQKRSESSQEQTSPTSSQSLRNSKHLNKENRLRGVNSPTLNSTKEHPMLQQELVANIDGSYIQFQLVSIDPKLLLQDLPPVMAVEPMPSLIWPYN</sequence>
<evidence type="ECO:0000313" key="3">
    <source>
        <dbReference type="Proteomes" id="UP000301737"/>
    </source>
</evidence>
<feature type="compositionally biased region" description="Low complexity" evidence="1">
    <location>
        <begin position="128"/>
        <end position="139"/>
    </location>
</feature>
<dbReference type="Proteomes" id="UP000301737">
    <property type="component" value="Unassembled WGS sequence"/>
</dbReference>
<feature type="compositionally biased region" description="Low complexity" evidence="1">
    <location>
        <begin position="64"/>
        <end position="75"/>
    </location>
</feature>